<sequence length="74" mass="9010">MKQTDETMNIEYNNETAGKKFELFPNKLINSNDFVTWMCHVNVDDLFHCNQLIEFPRTYRYRDIYPQDYAMGKY</sequence>
<gene>
    <name evidence="1" type="ORF">BLA29_014946</name>
</gene>
<evidence type="ECO:0000313" key="1">
    <source>
        <dbReference type="EMBL" id="OTF83619.1"/>
    </source>
</evidence>
<dbReference type="Proteomes" id="UP000194236">
    <property type="component" value="Unassembled WGS sequence"/>
</dbReference>
<proteinExistence type="predicted"/>
<feature type="non-terminal residue" evidence="1">
    <location>
        <position position="74"/>
    </location>
</feature>
<dbReference type="OrthoDB" id="10591161at2759"/>
<dbReference type="AlphaFoldDB" id="A0A1Y3BRK9"/>
<name>A0A1Y3BRK9_EURMA</name>
<reference evidence="1 2" key="1">
    <citation type="submission" date="2017-03" db="EMBL/GenBank/DDBJ databases">
        <title>Genome Survey of Euroglyphus maynei.</title>
        <authorList>
            <person name="Arlian L.G."/>
            <person name="Morgan M.S."/>
            <person name="Rider S.D."/>
        </authorList>
    </citation>
    <scope>NUCLEOTIDE SEQUENCE [LARGE SCALE GENOMIC DNA]</scope>
    <source>
        <strain evidence="1">Arlian Lab</strain>
        <tissue evidence="1">Whole body</tissue>
    </source>
</reference>
<organism evidence="1 2">
    <name type="scientific">Euroglyphus maynei</name>
    <name type="common">Mayne's house dust mite</name>
    <dbReference type="NCBI Taxonomy" id="6958"/>
    <lineage>
        <taxon>Eukaryota</taxon>
        <taxon>Metazoa</taxon>
        <taxon>Ecdysozoa</taxon>
        <taxon>Arthropoda</taxon>
        <taxon>Chelicerata</taxon>
        <taxon>Arachnida</taxon>
        <taxon>Acari</taxon>
        <taxon>Acariformes</taxon>
        <taxon>Sarcoptiformes</taxon>
        <taxon>Astigmata</taxon>
        <taxon>Psoroptidia</taxon>
        <taxon>Analgoidea</taxon>
        <taxon>Pyroglyphidae</taxon>
        <taxon>Pyroglyphinae</taxon>
        <taxon>Euroglyphus</taxon>
    </lineage>
</organism>
<evidence type="ECO:0000313" key="2">
    <source>
        <dbReference type="Proteomes" id="UP000194236"/>
    </source>
</evidence>
<accession>A0A1Y3BRK9</accession>
<dbReference type="EMBL" id="MUJZ01002877">
    <property type="protein sequence ID" value="OTF83619.1"/>
    <property type="molecule type" value="Genomic_DNA"/>
</dbReference>
<comment type="caution">
    <text evidence="1">The sequence shown here is derived from an EMBL/GenBank/DDBJ whole genome shotgun (WGS) entry which is preliminary data.</text>
</comment>
<protein>
    <submittedName>
        <fullName evidence="1">Uncharacterized protein</fullName>
    </submittedName>
</protein>
<keyword evidence="2" id="KW-1185">Reference proteome</keyword>